<evidence type="ECO:0000256" key="4">
    <source>
        <dbReference type="ARBA" id="ARBA00022771"/>
    </source>
</evidence>
<dbReference type="Pfam" id="PF04082">
    <property type="entry name" value="Fungal_trans"/>
    <property type="match status" value="1"/>
</dbReference>
<feature type="domain" description="C2H2-type" evidence="9">
    <location>
        <begin position="37"/>
        <end position="65"/>
    </location>
</feature>
<dbReference type="PANTHER" id="PTHR40626:SF11">
    <property type="entry name" value="ZINC FINGER PROTEIN YPR022C"/>
    <property type="match status" value="1"/>
</dbReference>
<evidence type="ECO:0000256" key="6">
    <source>
        <dbReference type="ARBA" id="ARBA00023242"/>
    </source>
</evidence>
<dbReference type="Gene3D" id="3.30.160.60">
    <property type="entry name" value="Classic Zinc Finger"/>
    <property type="match status" value="2"/>
</dbReference>
<keyword evidence="6" id="KW-0539">Nucleus</keyword>
<evidence type="ECO:0000256" key="2">
    <source>
        <dbReference type="ARBA" id="ARBA00022723"/>
    </source>
</evidence>
<evidence type="ECO:0000256" key="8">
    <source>
        <dbReference type="SAM" id="MobiDB-lite"/>
    </source>
</evidence>
<evidence type="ECO:0000256" key="7">
    <source>
        <dbReference type="PROSITE-ProRule" id="PRU00042"/>
    </source>
</evidence>
<comment type="subcellular location">
    <subcellularLocation>
        <location evidence="1">Nucleus</location>
    </subcellularLocation>
</comment>
<dbReference type="InterPro" id="IPR013087">
    <property type="entry name" value="Znf_C2H2_type"/>
</dbReference>
<evidence type="ECO:0000256" key="5">
    <source>
        <dbReference type="ARBA" id="ARBA00022833"/>
    </source>
</evidence>
<dbReference type="PROSITE" id="PS50157">
    <property type="entry name" value="ZINC_FINGER_C2H2_2"/>
    <property type="match status" value="2"/>
</dbReference>
<dbReference type="GO" id="GO:0000978">
    <property type="term" value="F:RNA polymerase II cis-regulatory region sequence-specific DNA binding"/>
    <property type="evidence" value="ECO:0007669"/>
    <property type="project" value="InterPro"/>
</dbReference>
<feature type="region of interest" description="Disordered" evidence="8">
    <location>
        <begin position="90"/>
        <end position="116"/>
    </location>
</feature>
<dbReference type="GO" id="GO:0000785">
    <property type="term" value="C:chromatin"/>
    <property type="evidence" value="ECO:0007669"/>
    <property type="project" value="TreeGrafter"/>
</dbReference>
<evidence type="ECO:0000256" key="1">
    <source>
        <dbReference type="ARBA" id="ARBA00004123"/>
    </source>
</evidence>
<dbReference type="GeneID" id="87810356"/>
<reference evidence="10" key="1">
    <citation type="submission" date="2023-10" db="EMBL/GenBank/DDBJ databases">
        <authorList>
            <person name="Noh H."/>
        </authorList>
    </citation>
    <scope>NUCLEOTIDE SEQUENCE</scope>
    <source>
        <strain evidence="10">DUCC4014</strain>
    </source>
</reference>
<protein>
    <submittedName>
        <fullName evidence="10">Nicotinate catabolism cluster-specific transcription factor</fullName>
    </submittedName>
</protein>
<sequence length="765" mass="82623">MSNAQPHACPWPGCMKAYKRLDHLERHQKTHSGDLNYRCHVCHKQYSRSDVLNRHLVQTHGEKAARAGRPRRAACIACVDDRVACDGVPPKRPVSPKLPWMDSAGSGSSAAPAAPPAVSTPLASLVALGDAAEAVPRASTSPLASLWPAHDAAAAAEPWLTDFILSATGQAPYLAGPSTVDWGFPDLAGNIFDPIATRPPSPSAHDDLVGALLPSEVDGGEPRAIPDNGPRDSAWPNVYKPSGADSALHLPEAAAARELPELADRGKNVTSQQRHMMLTLSMHAHSAMWARPDLGNFPSEAAISHGVNLYLSRFATWLPVIDSPRGSFLVEKAPALLLKAMAAVGSVYARDGLERLGLPLAELVRRDVAFICEHDQRFIYELAVVQSTLLQGYYALFSGTPKLFQQAEVVRASLVTACKRMHLLDASISAVGHVSREGGSEKELERALKQDHRYRRLGWGIILLDCQLACLFGVPAQYPFTEIACSLPTLAPDAGPQTSFAQTMSSLLEKGTLVPQPLDDIAYSCISYALYRLCLDAASVQAFSQKRNEASKYTLSVPAYEIHPQALLDQLAQHTLRSATSPTHLMVSCAALAYHSHMQFTEVGFLDQVKIAAGRAGHNEAHQDAARRTLAGWMRANPSATRNVFANAAMLSCLMSRFSFDTPPEVVWTFDAALCMWAILRLSDIATAVPTAPPLTISWSPSPELEGWIEHGDGAVSVQGFGRSARPTSYAVLQTSADRLEVMSWGLAARYRTVLLGLIAEDDAS</sequence>
<keyword evidence="2" id="KW-0479">Metal-binding</keyword>
<dbReference type="EMBL" id="CP086718">
    <property type="protein sequence ID" value="WOO83662.1"/>
    <property type="molecule type" value="Genomic_DNA"/>
</dbReference>
<dbReference type="GO" id="GO:0006351">
    <property type="term" value="P:DNA-templated transcription"/>
    <property type="evidence" value="ECO:0007669"/>
    <property type="project" value="InterPro"/>
</dbReference>
<evidence type="ECO:0000256" key="3">
    <source>
        <dbReference type="ARBA" id="ARBA00022737"/>
    </source>
</evidence>
<name>A0AAF0YBZ2_9TREE</name>
<keyword evidence="11" id="KW-1185">Reference proteome</keyword>
<dbReference type="AlphaFoldDB" id="A0AAF0YBZ2"/>
<dbReference type="GO" id="GO:0000981">
    <property type="term" value="F:DNA-binding transcription factor activity, RNA polymerase II-specific"/>
    <property type="evidence" value="ECO:0007669"/>
    <property type="project" value="InterPro"/>
</dbReference>
<proteinExistence type="predicted"/>
<dbReference type="SUPFAM" id="SSF57667">
    <property type="entry name" value="beta-beta-alpha zinc fingers"/>
    <property type="match status" value="1"/>
</dbReference>
<dbReference type="RefSeq" id="XP_062629688.1">
    <property type="nucleotide sequence ID" value="XM_062773704.1"/>
</dbReference>
<dbReference type="CDD" id="cd12148">
    <property type="entry name" value="fungal_TF_MHR"/>
    <property type="match status" value="1"/>
</dbReference>
<dbReference type="Proteomes" id="UP000827549">
    <property type="component" value="Chromosome 5"/>
</dbReference>
<evidence type="ECO:0000313" key="11">
    <source>
        <dbReference type="Proteomes" id="UP000827549"/>
    </source>
</evidence>
<keyword evidence="3" id="KW-0677">Repeat</keyword>
<evidence type="ECO:0000259" key="9">
    <source>
        <dbReference type="PROSITE" id="PS50157"/>
    </source>
</evidence>
<dbReference type="Pfam" id="PF00096">
    <property type="entry name" value="zf-C2H2"/>
    <property type="match status" value="1"/>
</dbReference>
<keyword evidence="4 7" id="KW-0863">Zinc-finger</keyword>
<feature type="compositionally biased region" description="Low complexity" evidence="8">
    <location>
        <begin position="103"/>
        <end position="116"/>
    </location>
</feature>
<dbReference type="SMART" id="SM00355">
    <property type="entry name" value="ZnF_C2H2"/>
    <property type="match status" value="2"/>
</dbReference>
<feature type="domain" description="C2H2-type" evidence="9">
    <location>
        <begin position="7"/>
        <end position="36"/>
    </location>
</feature>
<accession>A0AAF0YBZ2</accession>
<dbReference type="InterPro" id="IPR051059">
    <property type="entry name" value="VerF-like"/>
</dbReference>
<dbReference type="GO" id="GO:0005634">
    <property type="term" value="C:nucleus"/>
    <property type="evidence" value="ECO:0007669"/>
    <property type="project" value="UniProtKB-SubCell"/>
</dbReference>
<dbReference type="GO" id="GO:0008270">
    <property type="term" value="F:zinc ion binding"/>
    <property type="evidence" value="ECO:0007669"/>
    <property type="project" value="UniProtKB-KW"/>
</dbReference>
<keyword evidence="5" id="KW-0862">Zinc</keyword>
<dbReference type="PANTHER" id="PTHR40626">
    <property type="entry name" value="MIP31509P"/>
    <property type="match status" value="1"/>
</dbReference>
<evidence type="ECO:0000313" key="10">
    <source>
        <dbReference type="EMBL" id="WOO83662.1"/>
    </source>
</evidence>
<dbReference type="InterPro" id="IPR007219">
    <property type="entry name" value="XnlR_reg_dom"/>
</dbReference>
<organism evidence="10 11">
    <name type="scientific">Vanrija pseudolonga</name>
    <dbReference type="NCBI Taxonomy" id="143232"/>
    <lineage>
        <taxon>Eukaryota</taxon>
        <taxon>Fungi</taxon>
        <taxon>Dikarya</taxon>
        <taxon>Basidiomycota</taxon>
        <taxon>Agaricomycotina</taxon>
        <taxon>Tremellomycetes</taxon>
        <taxon>Trichosporonales</taxon>
        <taxon>Trichosporonaceae</taxon>
        <taxon>Vanrija</taxon>
    </lineage>
</organism>
<dbReference type="PROSITE" id="PS00028">
    <property type="entry name" value="ZINC_FINGER_C2H2_1"/>
    <property type="match status" value="2"/>
</dbReference>
<dbReference type="InterPro" id="IPR036236">
    <property type="entry name" value="Znf_C2H2_sf"/>
</dbReference>
<gene>
    <name evidence="10" type="primary">hxnR_1</name>
    <name evidence="10" type="ORF">LOC62_05G007182</name>
</gene>